<feature type="signal peptide" evidence="1">
    <location>
        <begin position="1"/>
        <end position="23"/>
    </location>
</feature>
<dbReference type="EMBL" id="PVBT01000003">
    <property type="protein sequence ID" value="PRD53317.1"/>
    <property type="molecule type" value="Genomic_DNA"/>
</dbReference>
<dbReference type="RefSeq" id="WP_105734322.1">
    <property type="nucleotide sequence ID" value="NZ_PVBT01000003.1"/>
</dbReference>
<feature type="chain" id="PRO_5015438538" evidence="1">
    <location>
        <begin position="24"/>
        <end position="290"/>
    </location>
</feature>
<dbReference type="PANTHER" id="PTHR36505">
    <property type="entry name" value="BLR1072 PROTEIN"/>
    <property type="match status" value="1"/>
</dbReference>
<organism evidence="3 4">
    <name type="scientific">Phyllobacterium myrsinacearum</name>
    <dbReference type="NCBI Taxonomy" id="28101"/>
    <lineage>
        <taxon>Bacteria</taxon>
        <taxon>Pseudomonadati</taxon>
        <taxon>Pseudomonadota</taxon>
        <taxon>Alphaproteobacteria</taxon>
        <taxon>Hyphomicrobiales</taxon>
        <taxon>Phyllobacteriaceae</taxon>
        <taxon>Phyllobacterium</taxon>
    </lineage>
</organism>
<evidence type="ECO:0000313" key="3">
    <source>
        <dbReference type="EMBL" id="PRD53317.1"/>
    </source>
</evidence>
<evidence type="ECO:0000259" key="2">
    <source>
        <dbReference type="Pfam" id="PF05239"/>
    </source>
</evidence>
<protein>
    <submittedName>
        <fullName evidence="3">Photosystem reaction center subunit H</fullName>
    </submittedName>
</protein>
<evidence type="ECO:0000256" key="1">
    <source>
        <dbReference type="SAM" id="SignalP"/>
    </source>
</evidence>
<sequence>MTKRLLIATALITVLAASTFAQAQEPGSTATHGIFHDAVKPAANAERYLKSASGQILASGLIGQKVYNGAKDDSVSIGNVKDLVLDTNGTAEAAIIGVGGFVGIGEKDVAVGLHDLAWADRADGTRWLVIAASKDELEKAPAFDGSVLLNRNTASDVLKPAPVPAKPAPEATAGARDGLKAVPATAVSAEKLIGTTVYGSDDETLGSVGDALMTPDGQVEAFVVDVGGFLGLGKKPIAISIENLDLLSDKDGKIAVYTPFTKQQLQAHPAYSEEAYKADSEKILLRGSAE</sequence>
<dbReference type="Pfam" id="PF05239">
    <property type="entry name" value="PRC"/>
    <property type="match status" value="2"/>
</dbReference>
<dbReference type="OrthoDB" id="7876889at2"/>
<accession>A0A2S9JJR1</accession>
<evidence type="ECO:0000313" key="4">
    <source>
        <dbReference type="Proteomes" id="UP000238563"/>
    </source>
</evidence>
<dbReference type="AlphaFoldDB" id="A0A2S9JJR1"/>
<reference evidence="3 4" key="1">
    <citation type="submission" date="2018-02" db="EMBL/GenBank/DDBJ databases">
        <title>The draft genome of Phyllobacterium myrsinacearum DSM5892.</title>
        <authorList>
            <person name="Li L."/>
            <person name="Liu L."/>
            <person name="Zhang X."/>
            <person name="Wang T."/>
        </authorList>
    </citation>
    <scope>NUCLEOTIDE SEQUENCE [LARGE SCALE GENOMIC DNA]</scope>
    <source>
        <strain evidence="3 4">DSM 5892</strain>
    </source>
</reference>
<keyword evidence="1" id="KW-0732">Signal</keyword>
<proteinExistence type="predicted"/>
<keyword evidence="4" id="KW-1185">Reference proteome</keyword>
<comment type="caution">
    <text evidence="3">The sequence shown here is derived from an EMBL/GenBank/DDBJ whole genome shotgun (WGS) entry which is preliminary data.</text>
</comment>
<feature type="domain" description="PRC-barrel" evidence="2">
    <location>
        <begin position="55"/>
        <end position="137"/>
    </location>
</feature>
<dbReference type="PANTHER" id="PTHR36505:SF1">
    <property type="entry name" value="BLR1072 PROTEIN"/>
    <property type="match status" value="1"/>
</dbReference>
<feature type="domain" description="PRC-barrel" evidence="2">
    <location>
        <begin position="187"/>
        <end position="264"/>
    </location>
</feature>
<name>A0A2S9JJR1_9HYPH</name>
<gene>
    <name evidence="3" type="ORF">C5750_13100</name>
</gene>
<dbReference type="InterPro" id="IPR011033">
    <property type="entry name" value="PRC_barrel-like_sf"/>
</dbReference>
<dbReference type="Gene3D" id="2.30.30.240">
    <property type="entry name" value="PRC-barrel domain"/>
    <property type="match status" value="2"/>
</dbReference>
<dbReference type="Proteomes" id="UP000238563">
    <property type="component" value="Unassembled WGS sequence"/>
</dbReference>
<dbReference type="InterPro" id="IPR027275">
    <property type="entry name" value="PRC-brl_dom"/>
</dbReference>
<dbReference type="SUPFAM" id="SSF50346">
    <property type="entry name" value="PRC-barrel domain"/>
    <property type="match status" value="2"/>
</dbReference>